<sequence length="66" mass="7336">MYPVFPCGLVKGSTFNLSTAEDEGMSILIIIIARLVSQAFDLLPTDFLLSIIFVYSACFIKNLFVK</sequence>
<keyword evidence="1" id="KW-1133">Transmembrane helix</keyword>
<dbReference type="Proteomes" id="UP000812440">
    <property type="component" value="Chromosome 5"/>
</dbReference>
<evidence type="ECO:0000313" key="2">
    <source>
        <dbReference type="EMBL" id="KAG8444104.1"/>
    </source>
</evidence>
<dbReference type="EMBL" id="JAACNH010000004">
    <property type="protein sequence ID" value="KAG8444104.1"/>
    <property type="molecule type" value="Genomic_DNA"/>
</dbReference>
<reference evidence="2" key="1">
    <citation type="thesis" date="2020" institute="ProQuest LLC" country="789 East Eisenhower Parkway, Ann Arbor, MI, USA">
        <title>Comparative Genomics and Chromosome Evolution.</title>
        <authorList>
            <person name="Mudd A.B."/>
        </authorList>
    </citation>
    <scope>NUCLEOTIDE SEQUENCE</scope>
    <source>
        <strain evidence="2">Female2</strain>
        <tissue evidence="2">Blood</tissue>
    </source>
</reference>
<keyword evidence="3" id="KW-1185">Reference proteome</keyword>
<keyword evidence="1" id="KW-0472">Membrane</keyword>
<comment type="caution">
    <text evidence="2">The sequence shown here is derived from an EMBL/GenBank/DDBJ whole genome shotgun (WGS) entry which is preliminary data.</text>
</comment>
<gene>
    <name evidence="2" type="ORF">GDO86_009334</name>
</gene>
<evidence type="ECO:0000313" key="3">
    <source>
        <dbReference type="Proteomes" id="UP000812440"/>
    </source>
</evidence>
<organism evidence="2 3">
    <name type="scientific">Hymenochirus boettgeri</name>
    <name type="common">Congo dwarf clawed frog</name>
    <dbReference type="NCBI Taxonomy" id="247094"/>
    <lineage>
        <taxon>Eukaryota</taxon>
        <taxon>Metazoa</taxon>
        <taxon>Chordata</taxon>
        <taxon>Craniata</taxon>
        <taxon>Vertebrata</taxon>
        <taxon>Euteleostomi</taxon>
        <taxon>Amphibia</taxon>
        <taxon>Batrachia</taxon>
        <taxon>Anura</taxon>
        <taxon>Pipoidea</taxon>
        <taxon>Pipidae</taxon>
        <taxon>Pipinae</taxon>
        <taxon>Hymenochirus</taxon>
    </lineage>
</organism>
<dbReference type="AlphaFoldDB" id="A0A8T2JKT3"/>
<evidence type="ECO:0000256" key="1">
    <source>
        <dbReference type="SAM" id="Phobius"/>
    </source>
</evidence>
<accession>A0A8T2JKT3</accession>
<feature type="transmembrane region" description="Helical" evidence="1">
    <location>
        <begin position="47"/>
        <end position="65"/>
    </location>
</feature>
<keyword evidence="1" id="KW-0812">Transmembrane</keyword>
<proteinExistence type="predicted"/>
<name>A0A8T2JKT3_9PIPI</name>
<protein>
    <submittedName>
        <fullName evidence="2">Uncharacterized protein</fullName>
    </submittedName>
</protein>